<evidence type="ECO:0000256" key="2">
    <source>
        <dbReference type="SAM" id="Phobius"/>
    </source>
</evidence>
<keyword evidence="2" id="KW-1133">Transmembrane helix</keyword>
<gene>
    <name evidence="3" type="ORF">GCM10010405_13540</name>
</gene>
<organism evidence="3 4">
    <name type="scientific">Streptomyces macrosporus</name>
    <dbReference type="NCBI Taxonomy" id="44032"/>
    <lineage>
        <taxon>Bacteria</taxon>
        <taxon>Bacillati</taxon>
        <taxon>Actinomycetota</taxon>
        <taxon>Actinomycetes</taxon>
        <taxon>Kitasatosporales</taxon>
        <taxon>Streptomycetaceae</taxon>
        <taxon>Streptomyces</taxon>
    </lineage>
</organism>
<feature type="region of interest" description="Disordered" evidence="1">
    <location>
        <begin position="408"/>
        <end position="427"/>
    </location>
</feature>
<reference evidence="3 4" key="1">
    <citation type="journal article" date="2019" name="Int. J. Syst. Evol. Microbiol.">
        <title>The Global Catalogue of Microorganisms (GCM) 10K type strain sequencing project: providing services to taxonomists for standard genome sequencing and annotation.</title>
        <authorList>
            <consortium name="The Broad Institute Genomics Platform"/>
            <consortium name="The Broad Institute Genome Sequencing Center for Infectious Disease"/>
            <person name="Wu L."/>
            <person name="Ma J."/>
        </authorList>
    </citation>
    <scope>NUCLEOTIDE SEQUENCE [LARGE SCALE GENOMIC DNA]</scope>
    <source>
        <strain evidence="3 4">JCM 6305</strain>
    </source>
</reference>
<feature type="transmembrane region" description="Helical" evidence="2">
    <location>
        <begin position="176"/>
        <end position="202"/>
    </location>
</feature>
<evidence type="ECO:0000313" key="4">
    <source>
        <dbReference type="Proteomes" id="UP001501638"/>
    </source>
</evidence>
<feature type="transmembrane region" description="Helical" evidence="2">
    <location>
        <begin position="248"/>
        <end position="276"/>
    </location>
</feature>
<dbReference type="EMBL" id="BAAASZ010000011">
    <property type="protein sequence ID" value="GAA2431944.1"/>
    <property type="molecule type" value="Genomic_DNA"/>
</dbReference>
<feature type="transmembrane region" description="Helical" evidence="2">
    <location>
        <begin position="297"/>
        <end position="319"/>
    </location>
</feature>
<evidence type="ECO:0000256" key="1">
    <source>
        <dbReference type="SAM" id="MobiDB-lite"/>
    </source>
</evidence>
<protein>
    <submittedName>
        <fullName evidence="3">Uncharacterized protein</fullName>
    </submittedName>
</protein>
<feature type="transmembrane region" description="Helical" evidence="2">
    <location>
        <begin position="223"/>
        <end position="242"/>
    </location>
</feature>
<comment type="caution">
    <text evidence="3">The sequence shown here is derived from an EMBL/GenBank/DDBJ whole genome shotgun (WGS) entry which is preliminary data.</text>
</comment>
<dbReference type="Proteomes" id="UP001501638">
    <property type="component" value="Unassembled WGS sequence"/>
</dbReference>
<name>A0ABN3JLW2_9ACTN</name>
<keyword evidence="2" id="KW-0812">Transmembrane</keyword>
<keyword evidence="4" id="KW-1185">Reference proteome</keyword>
<sequence length="701" mass="75612">MLHRGVKFVHAAALAFAAMLAFLVVSGLDERMVLGNRAVLFVNESDGSASGEEVVRALTEFAAERGAVIGRELPDLEDSEERRHLYLAVGDPRSAAASWLEDGYPNFGRRTVTEVHPLAELGNRDPRGIYYLFGPRPADRDVVAEFASLGLKTTVGHPLSFSELRTAYADSSLLDAFLITALALVTLTGASVLLNAKAYGVLRLQGASLTEAFLRDLRQLRRFWPTAAGVLTAVVLTSLGIFNGWAHLGLYAAVAAAVAVALGLTALAAHAAVLGFTFRTALPAALKGEVPARAAVLTAYAVRIPALLLIVGLLASVVAAGQDLLERRQAWETYARVGDATGIRITGSVGIDEIPEMERAVGRRLHQADTEGKIIVAGRLWLRELFGKELPGELLVVNEAFLAEQPVLDPDGQRHLPGNRQRESVGDGPARLLVPEHLAPHLPILRQGVPGILSPGNPERITQSDIETRPMKNGQRIFAYTPGEETNRDGTHTDRSFVRDPVLLVVPNGSDHLTDTNYYAFATRNQVIFPDPRDVHDLLRRDGRMRTYIAALLPVQQKAAAAMREAAYAFRLQLLELAAGLAVLLVTAIGVCIVHARKNAQTIFVRHLGGWSFAATHRVLLATEAAVAVLILAWLPVRTWWENRDLARYAAQGIPAPLPPAEITRLDMAAASGLAAATLGVVLLVLALFHRRIVTAGSSEA</sequence>
<evidence type="ECO:0000313" key="3">
    <source>
        <dbReference type="EMBL" id="GAA2431944.1"/>
    </source>
</evidence>
<dbReference type="RefSeq" id="WP_344321179.1">
    <property type="nucleotide sequence ID" value="NZ_BAAASZ010000011.1"/>
</dbReference>
<keyword evidence="2" id="KW-0472">Membrane</keyword>
<feature type="transmembrane region" description="Helical" evidence="2">
    <location>
        <begin position="577"/>
        <end position="596"/>
    </location>
</feature>
<accession>A0ABN3JLW2</accession>
<proteinExistence type="predicted"/>
<feature type="transmembrane region" description="Helical" evidence="2">
    <location>
        <begin position="608"/>
        <end position="635"/>
    </location>
</feature>
<feature type="transmembrane region" description="Helical" evidence="2">
    <location>
        <begin position="668"/>
        <end position="689"/>
    </location>
</feature>